<name>A0ABS1CH54_9GAMM</name>
<keyword evidence="3" id="KW-1185">Reference proteome</keyword>
<sequence>MSTAAASATRPTHADTLAVESGPVVTTATGSPQMSASAAQAADALDVVERYLDALAAHDHDAVAALIAPAAFRYESPIATIDDTAAFLEYIMMTGGILRGITRRQVFVDGDQVCHWLVLDTQVSERVSTRAAQWATVREGQIVRIELLFDPYRWRLLFDAGD</sequence>
<dbReference type="Proteomes" id="UP000748752">
    <property type="component" value="Unassembled WGS sequence"/>
</dbReference>
<evidence type="ECO:0000259" key="1">
    <source>
        <dbReference type="Pfam" id="PF12680"/>
    </source>
</evidence>
<evidence type="ECO:0000313" key="3">
    <source>
        <dbReference type="Proteomes" id="UP000748752"/>
    </source>
</evidence>
<dbReference type="EMBL" id="NRRV01000023">
    <property type="protein sequence ID" value="MBK1631246.1"/>
    <property type="molecule type" value="Genomic_DNA"/>
</dbReference>
<dbReference type="Pfam" id="PF12680">
    <property type="entry name" value="SnoaL_2"/>
    <property type="match status" value="1"/>
</dbReference>
<gene>
    <name evidence="2" type="ORF">CKO31_10945</name>
</gene>
<comment type="caution">
    <text evidence="2">The sequence shown here is derived from an EMBL/GenBank/DDBJ whole genome shotgun (WGS) entry which is preliminary data.</text>
</comment>
<reference evidence="2 3" key="1">
    <citation type="journal article" date="2020" name="Microorganisms">
        <title>Osmotic Adaptation and Compatible Solute Biosynthesis of Phototrophic Bacteria as Revealed from Genome Analyses.</title>
        <authorList>
            <person name="Imhoff J.F."/>
            <person name="Rahn T."/>
            <person name="Kunzel S."/>
            <person name="Keller A."/>
            <person name="Neulinger S.C."/>
        </authorList>
    </citation>
    <scope>NUCLEOTIDE SEQUENCE [LARGE SCALE GENOMIC DNA]</scope>
    <source>
        <strain evidence="2 3">DSM 6210</strain>
    </source>
</reference>
<organism evidence="2 3">
    <name type="scientific">Thiohalocapsa halophila</name>
    <dbReference type="NCBI Taxonomy" id="69359"/>
    <lineage>
        <taxon>Bacteria</taxon>
        <taxon>Pseudomonadati</taxon>
        <taxon>Pseudomonadota</taxon>
        <taxon>Gammaproteobacteria</taxon>
        <taxon>Chromatiales</taxon>
        <taxon>Chromatiaceae</taxon>
        <taxon>Thiohalocapsa</taxon>
    </lineage>
</organism>
<feature type="domain" description="SnoaL-like" evidence="1">
    <location>
        <begin position="48"/>
        <end position="145"/>
    </location>
</feature>
<dbReference type="InterPro" id="IPR037401">
    <property type="entry name" value="SnoaL-like"/>
</dbReference>
<accession>A0ABS1CH54</accession>
<dbReference type="InterPro" id="IPR032710">
    <property type="entry name" value="NTF2-like_dom_sf"/>
</dbReference>
<evidence type="ECO:0000313" key="2">
    <source>
        <dbReference type="EMBL" id="MBK1631246.1"/>
    </source>
</evidence>
<dbReference type="Gene3D" id="3.10.450.50">
    <property type="match status" value="1"/>
</dbReference>
<dbReference type="SUPFAM" id="SSF54427">
    <property type="entry name" value="NTF2-like"/>
    <property type="match status" value="1"/>
</dbReference>
<protein>
    <recommendedName>
        <fullName evidence="1">SnoaL-like domain-containing protein</fullName>
    </recommendedName>
</protein>
<proteinExistence type="predicted"/>